<accession>A0ACC2S090</accession>
<comment type="caution">
    <text evidence="1">The sequence shown here is derived from an EMBL/GenBank/DDBJ whole genome shotgun (WGS) entry which is preliminary data.</text>
</comment>
<sequence>MPKMFNHKAHEKLDFVIQYLKQSQNPHAAILELDSRFKDRHLMDQEAILINNLFARTKLTVENEATQVKPFKNPNEVTVKTVEDTPAPPRSPNLKLVFNLPMKKINCQGPEGLDWFSSD</sequence>
<dbReference type="EMBL" id="QTSX02006393">
    <property type="protein sequence ID" value="KAJ9055671.1"/>
    <property type="molecule type" value="Genomic_DNA"/>
</dbReference>
<proteinExistence type="predicted"/>
<name>A0ACC2S090_9FUNG</name>
<gene>
    <name evidence="1" type="ORF">DSO57_1001648</name>
</gene>
<organism evidence="1 2">
    <name type="scientific">Entomophthora muscae</name>
    <dbReference type="NCBI Taxonomy" id="34485"/>
    <lineage>
        <taxon>Eukaryota</taxon>
        <taxon>Fungi</taxon>
        <taxon>Fungi incertae sedis</taxon>
        <taxon>Zoopagomycota</taxon>
        <taxon>Entomophthoromycotina</taxon>
        <taxon>Entomophthoromycetes</taxon>
        <taxon>Entomophthorales</taxon>
        <taxon>Entomophthoraceae</taxon>
        <taxon>Entomophthora</taxon>
    </lineage>
</organism>
<dbReference type="Proteomes" id="UP001165960">
    <property type="component" value="Unassembled WGS sequence"/>
</dbReference>
<reference evidence="1" key="1">
    <citation type="submission" date="2022-04" db="EMBL/GenBank/DDBJ databases">
        <title>Genome of the entomopathogenic fungus Entomophthora muscae.</title>
        <authorList>
            <person name="Elya C."/>
            <person name="Lovett B.R."/>
            <person name="Lee E."/>
            <person name="Macias A.M."/>
            <person name="Hajek A.E."/>
            <person name="De Bivort B.L."/>
            <person name="Kasson M.T."/>
            <person name="De Fine Licht H.H."/>
            <person name="Stajich J.E."/>
        </authorList>
    </citation>
    <scope>NUCLEOTIDE SEQUENCE</scope>
    <source>
        <strain evidence="1">Berkeley</strain>
    </source>
</reference>
<evidence type="ECO:0000313" key="2">
    <source>
        <dbReference type="Proteomes" id="UP001165960"/>
    </source>
</evidence>
<protein>
    <submittedName>
        <fullName evidence="1">Uncharacterized protein</fullName>
    </submittedName>
</protein>
<evidence type="ECO:0000313" key="1">
    <source>
        <dbReference type="EMBL" id="KAJ9055671.1"/>
    </source>
</evidence>
<keyword evidence="2" id="KW-1185">Reference proteome</keyword>